<protein>
    <recommendedName>
        <fullName evidence="4">K Homology domain-containing protein</fullName>
    </recommendedName>
</protein>
<feature type="region of interest" description="Disordered" evidence="3">
    <location>
        <begin position="469"/>
        <end position="531"/>
    </location>
</feature>
<dbReference type="InterPro" id="IPR004087">
    <property type="entry name" value="KH_dom"/>
</dbReference>
<feature type="compositionally biased region" description="Low complexity" evidence="3">
    <location>
        <begin position="474"/>
        <end position="499"/>
    </location>
</feature>
<sequence>MAHAMSALERAKEIAQRISAAGGGGGGEKRQMDDENGYEANAKKSRGPEGSDYYGAASQVALSSAPPAPPNVGHHGSGGAENSVTISVPNHVVGAVIGKGGESINNIKSITGCNLQVEKEADMAPGSSTRQVTFSGGDGQSIAMARSMVEKIVSERMSALGGGVGGGGGGGSGGGGTQADKLKAALDAGHSSLKVKIPDSDVGLIIGKGGSTIKSIQERTGASIQIPSQADSDDPTVRTCVITHPEKTGCDSAKELMEDVLLKRNSGAGGGATIALGAGGETDTILVPDKDIGMIIGRAGCNIKELQKQTTSRIQIPPQADPGTQHRTCTITGSRAGCDMVKALIARILQERSTDFLTGGGGWGGQQQQYGQQQAYGQQYQQGYGYQQGQQQQQQQQQQGGQKDYSKEWAAYYAAQAPQQQQPQQQSQGQQQQQQQPDLNDPAAYYDQFWKYAGYYGEEAARKYYGAWSPPVGTKNPNDTSNNNAPPAPPTAEQTTNQQSKDDSSNQAKITAEDSSKRGVSNLPAWMTAGK</sequence>
<evidence type="ECO:0000256" key="1">
    <source>
        <dbReference type="ARBA" id="ARBA00022737"/>
    </source>
</evidence>
<gene>
    <name evidence="5" type="ORF">TL16_g00132</name>
</gene>
<evidence type="ECO:0000256" key="2">
    <source>
        <dbReference type="PROSITE-ProRule" id="PRU00117"/>
    </source>
</evidence>
<dbReference type="PROSITE" id="PS50084">
    <property type="entry name" value="KH_TYPE_1"/>
    <property type="match status" value="3"/>
</dbReference>
<evidence type="ECO:0000313" key="5">
    <source>
        <dbReference type="EMBL" id="GMH47712.1"/>
    </source>
</evidence>
<name>A0A9W6Z3W0_9STRA</name>
<dbReference type="Gene3D" id="3.30.1370.10">
    <property type="entry name" value="K Homology domain, type 1"/>
    <property type="match status" value="3"/>
</dbReference>
<dbReference type="EMBL" id="BLQM01000002">
    <property type="protein sequence ID" value="GMH47712.1"/>
    <property type="molecule type" value="Genomic_DNA"/>
</dbReference>
<keyword evidence="1" id="KW-0677">Repeat</keyword>
<evidence type="ECO:0000313" key="6">
    <source>
        <dbReference type="Proteomes" id="UP001162640"/>
    </source>
</evidence>
<feature type="region of interest" description="Disordered" evidence="3">
    <location>
        <begin position="416"/>
        <end position="439"/>
    </location>
</feature>
<dbReference type="SMART" id="SM00322">
    <property type="entry name" value="KH"/>
    <property type="match status" value="3"/>
</dbReference>
<dbReference type="InterPro" id="IPR004088">
    <property type="entry name" value="KH_dom_type_1"/>
</dbReference>
<comment type="caution">
    <text evidence="5">The sequence shown here is derived from an EMBL/GenBank/DDBJ whole genome shotgun (WGS) entry which is preliminary data.</text>
</comment>
<dbReference type="InterPro" id="IPR036612">
    <property type="entry name" value="KH_dom_type_1_sf"/>
</dbReference>
<dbReference type="PANTHER" id="PTHR10288">
    <property type="entry name" value="KH DOMAIN CONTAINING RNA BINDING PROTEIN"/>
    <property type="match status" value="1"/>
</dbReference>
<proteinExistence type="predicted"/>
<evidence type="ECO:0000259" key="4">
    <source>
        <dbReference type="SMART" id="SM00322"/>
    </source>
</evidence>
<accession>A0A9W6Z3W0</accession>
<dbReference type="GO" id="GO:0003723">
    <property type="term" value="F:RNA binding"/>
    <property type="evidence" value="ECO:0007669"/>
    <property type="project" value="UniProtKB-UniRule"/>
</dbReference>
<keyword evidence="2" id="KW-0694">RNA-binding</keyword>
<feature type="domain" description="K Homology" evidence="4">
    <location>
        <begin position="279"/>
        <end position="350"/>
    </location>
</feature>
<feature type="compositionally biased region" description="Low complexity" evidence="3">
    <location>
        <begin position="416"/>
        <end position="437"/>
    </location>
</feature>
<dbReference type="Proteomes" id="UP001162640">
    <property type="component" value="Unassembled WGS sequence"/>
</dbReference>
<feature type="domain" description="K Homology" evidence="4">
    <location>
        <begin position="189"/>
        <end position="262"/>
    </location>
</feature>
<feature type="region of interest" description="Disordered" evidence="3">
    <location>
        <begin position="18"/>
        <end position="84"/>
    </location>
</feature>
<feature type="domain" description="K Homology" evidence="4">
    <location>
        <begin position="80"/>
        <end position="154"/>
    </location>
</feature>
<dbReference type="Pfam" id="PF00013">
    <property type="entry name" value="KH_1"/>
    <property type="match status" value="3"/>
</dbReference>
<evidence type="ECO:0000256" key="3">
    <source>
        <dbReference type="SAM" id="MobiDB-lite"/>
    </source>
</evidence>
<dbReference type="CDD" id="cd00105">
    <property type="entry name" value="KH-I"/>
    <property type="match status" value="2"/>
</dbReference>
<organism evidence="5 6">
    <name type="scientific">Triparma laevis f. inornata</name>
    <dbReference type="NCBI Taxonomy" id="1714386"/>
    <lineage>
        <taxon>Eukaryota</taxon>
        <taxon>Sar</taxon>
        <taxon>Stramenopiles</taxon>
        <taxon>Ochrophyta</taxon>
        <taxon>Bolidophyceae</taxon>
        <taxon>Parmales</taxon>
        <taxon>Triparmaceae</taxon>
        <taxon>Triparma</taxon>
    </lineage>
</organism>
<reference evidence="6" key="1">
    <citation type="journal article" date="2023" name="Commun. Biol.">
        <title>Genome analysis of Parmales, the sister group of diatoms, reveals the evolutionary specialization of diatoms from phago-mixotrophs to photoautotrophs.</title>
        <authorList>
            <person name="Ban H."/>
            <person name="Sato S."/>
            <person name="Yoshikawa S."/>
            <person name="Yamada K."/>
            <person name="Nakamura Y."/>
            <person name="Ichinomiya M."/>
            <person name="Sato N."/>
            <person name="Blanc-Mathieu R."/>
            <person name="Endo H."/>
            <person name="Kuwata A."/>
            <person name="Ogata H."/>
        </authorList>
    </citation>
    <scope>NUCLEOTIDE SEQUENCE [LARGE SCALE GENOMIC DNA]</scope>
</reference>
<dbReference type="SUPFAM" id="SSF54791">
    <property type="entry name" value="Eukaryotic type KH-domain (KH-domain type I)"/>
    <property type="match status" value="3"/>
</dbReference>
<dbReference type="AlphaFoldDB" id="A0A9W6Z3W0"/>